<dbReference type="KEGG" id="euz:DVS28_a4377"/>
<feature type="compositionally biased region" description="Pro residues" evidence="1">
    <location>
        <begin position="297"/>
        <end position="320"/>
    </location>
</feature>
<protein>
    <submittedName>
        <fullName evidence="2">Uncharacterized protein</fullName>
    </submittedName>
</protein>
<proteinExistence type="predicted"/>
<organism evidence="2 3">
    <name type="scientific">Euzebya pacifica</name>
    <dbReference type="NCBI Taxonomy" id="1608957"/>
    <lineage>
        <taxon>Bacteria</taxon>
        <taxon>Bacillati</taxon>
        <taxon>Actinomycetota</taxon>
        <taxon>Nitriliruptoria</taxon>
        <taxon>Euzebyales</taxon>
    </lineage>
</organism>
<dbReference type="EMBL" id="CP031165">
    <property type="protein sequence ID" value="AXV09042.1"/>
    <property type="molecule type" value="Genomic_DNA"/>
</dbReference>
<evidence type="ECO:0000256" key="1">
    <source>
        <dbReference type="SAM" id="MobiDB-lite"/>
    </source>
</evidence>
<name>A0A346Y3J5_9ACTN</name>
<dbReference type="AlphaFoldDB" id="A0A346Y3J5"/>
<gene>
    <name evidence="2" type="ORF">DVS28_a4377</name>
</gene>
<reference evidence="2 3" key="1">
    <citation type="submission" date="2018-09" db="EMBL/GenBank/DDBJ databases">
        <title>Complete genome sequence of Euzebya sp. DY32-46 isolated from seawater of Pacific Ocean.</title>
        <authorList>
            <person name="Xu L."/>
            <person name="Wu Y.-H."/>
            <person name="Xu X.-W."/>
        </authorList>
    </citation>
    <scope>NUCLEOTIDE SEQUENCE [LARGE SCALE GENOMIC DNA]</scope>
    <source>
        <strain evidence="2 3">DY32-46</strain>
    </source>
</reference>
<sequence>MTRGPLLLRASLPLGWVLAVLCLLATLRLGGLPATAVDSFRLAAPAAGTSLEDTFTIEVVVDPSDGEIIEGVEAQLAGPTNRVFQLNRVDGPGLDGEQRWALQVDPLGQQPMHNGRHRLVVRPVPAAGEPPAFQGHEVVLAVPFQGELVAAPTGEDATVVALTWDPVDLPDFLAYRIQRRPDTDNGLWRTVARFDDPSVRDTNDEVDDPGAYLYRLVVVRSDGDDGEVVGFSPSRGVRADPADPGTFDPPSEPDDRPSVEPTPTSQPGGPIGRPGNDDVAQDPGPAETGTATVTPEPSTPRPVTVPAPAPAPPAPAPPAVVPLDDGVFEPLLPIGPTETELELTETETALLDGSVRPGGSEAILTTDEEEGRRRQLVLASATGLLLVVVAGHLRRYLSVGSRR</sequence>
<dbReference type="RefSeq" id="WP_164710879.1">
    <property type="nucleotide sequence ID" value="NZ_CP031165.1"/>
</dbReference>
<evidence type="ECO:0000313" key="3">
    <source>
        <dbReference type="Proteomes" id="UP000264006"/>
    </source>
</evidence>
<accession>A0A346Y3J5</accession>
<keyword evidence="3" id="KW-1185">Reference proteome</keyword>
<dbReference type="Proteomes" id="UP000264006">
    <property type="component" value="Chromosome"/>
</dbReference>
<feature type="region of interest" description="Disordered" evidence="1">
    <location>
        <begin position="224"/>
        <end position="322"/>
    </location>
</feature>
<evidence type="ECO:0000313" key="2">
    <source>
        <dbReference type="EMBL" id="AXV09042.1"/>
    </source>
</evidence>